<organism evidence="2 3">
    <name type="scientific">candidate division WWE3 bacterium GW2011_GWF1_42_14</name>
    <dbReference type="NCBI Taxonomy" id="1619138"/>
    <lineage>
        <taxon>Bacteria</taxon>
        <taxon>Katanobacteria</taxon>
    </lineage>
</organism>
<proteinExistence type="predicted"/>
<keyword evidence="1" id="KW-0812">Transmembrane</keyword>
<reference evidence="2 3" key="1">
    <citation type="journal article" date="2015" name="Nature">
        <title>rRNA introns, odd ribosomes, and small enigmatic genomes across a large radiation of phyla.</title>
        <authorList>
            <person name="Brown C.T."/>
            <person name="Hug L.A."/>
            <person name="Thomas B.C."/>
            <person name="Sharon I."/>
            <person name="Castelle C.J."/>
            <person name="Singh A."/>
            <person name="Wilkins M.J."/>
            <person name="Williams K.H."/>
            <person name="Banfield J.F."/>
        </authorList>
    </citation>
    <scope>NUCLEOTIDE SEQUENCE [LARGE SCALE GENOMIC DNA]</scope>
</reference>
<evidence type="ECO:0000313" key="3">
    <source>
        <dbReference type="Proteomes" id="UP000033847"/>
    </source>
</evidence>
<dbReference type="AlphaFoldDB" id="A0A0G0YFJ2"/>
<feature type="transmembrane region" description="Helical" evidence="1">
    <location>
        <begin position="63"/>
        <end position="83"/>
    </location>
</feature>
<comment type="caution">
    <text evidence="2">The sequence shown here is derived from an EMBL/GenBank/DDBJ whole genome shotgun (WGS) entry which is preliminary data.</text>
</comment>
<gene>
    <name evidence="2" type="ORF">UV00_C0036G0008</name>
</gene>
<feature type="transmembrane region" description="Helical" evidence="1">
    <location>
        <begin position="12"/>
        <end position="32"/>
    </location>
</feature>
<keyword evidence="1" id="KW-0472">Membrane</keyword>
<evidence type="ECO:0000313" key="2">
    <source>
        <dbReference type="EMBL" id="KKS35495.1"/>
    </source>
</evidence>
<accession>A0A0G0YFJ2</accession>
<sequence>MLKPSTRLRIVLLMVLAGAAGIVCSPLYPGVIVPCPQINPLLVAKVGCEQAIWMGTYASKVTVSVGISVVIASVILLVCMIPLKRTART</sequence>
<keyword evidence="1" id="KW-1133">Transmembrane helix</keyword>
<name>A0A0G0YFJ2_UNCKA</name>
<dbReference type="Proteomes" id="UP000033847">
    <property type="component" value="Unassembled WGS sequence"/>
</dbReference>
<dbReference type="EMBL" id="LCCU01000036">
    <property type="protein sequence ID" value="KKS35495.1"/>
    <property type="molecule type" value="Genomic_DNA"/>
</dbReference>
<evidence type="ECO:0000256" key="1">
    <source>
        <dbReference type="SAM" id="Phobius"/>
    </source>
</evidence>
<protein>
    <submittedName>
        <fullName evidence="2">Uncharacterized protein</fullName>
    </submittedName>
</protein>